<keyword evidence="9" id="KW-1185">Reference proteome</keyword>
<feature type="domain" description="Protein kinase" evidence="7">
    <location>
        <begin position="1"/>
        <end position="58"/>
    </location>
</feature>
<evidence type="ECO:0000256" key="6">
    <source>
        <dbReference type="ARBA" id="ARBA00022840"/>
    </source>
</evidence>
<evidence type="ECO:0000259" key="7">
    <source>
        <dbReference type="PROSITE" id="PS50011"/>
    </source>
</evidence>
<gene>
    <name evidence="8" type="ORF">C2G38_2068776</name>
</gene>
<dbReference type="InterPro" id="IPR001245">
    <property type="entry name" value="Ser-Thr/Tyr_kinase_cat_dom"/>
</dbReference>
<evidence type="ECO:0000256" key="2">
    <source>
        <dbReference type="ARBA" id="ARBA00022527"/>
    </source>
</evidence>
<accession>A0A397VQZ6</accession>
<evidence type="ECO:0000256" key="4">
    <source>
        <dbReference type="ARBA" id="ARBA00022741"/>
    </source>
</evidence>
<dbReference type="InterPro" id="IPR050940">
    <property type="entry name" value="Actin_reg-Ser/Thr_kinase"/>
</dbReference>
<dbReference type="Proteomes" id="UP000266673">
    <property type="component" value="Unassembled WGS sequence"/>
</dbReference>
<dbReference type="EMBL" id="QKWP01000195">
    <property type="protein sequence ID" value="RIB24950.1"/>
    <property type="molecule type" value="Genomic_DNA"/>
</dbReference>
<dbReference type="Gene3D" id="1.10.510.10">
    <property type="entry name" value="Transferase(Phosphotransferase) domain 1"/>
    <property type="match status" value="1"/>
</dbReference>
<comment type="similarity">
    <text evidence="1">Belongs to the protein kinase superfamily. TKL Ser/Thr protein kinase family.</text>
</comment>
<sequence>MILEYADEGTLRTYLKTNFTRLQWANKLSIAKDITLGLLFLHNKGIIHRDLFSIRITF</sequence>
<dbReference type="PANTHER" id="PTHR46485:SF5">
    <property type="entry name" value="CENTER DIVIDER, ISOFORM A"/>
    <property type="match status" value="1"/>
</dbReference>
<evidence type="ECO:0000313" key="8">
    <source>
        <dbReference type="EMBL" id="RIB24950.1"/>
    </source>
</evidence>
<dbReference type="GO" id="GO:0005524">
    <property type="term" value="F:ATP binding"/>
    <property type="evidence" value="ECO:0007669"/>
    <property type="project" value="UniProtKB-KW"/>
</dbReference>
<keyword evidence="2" id="KW-0723">Serine/threonine-protein kinase</keyword>
<name>A0A397VQZ6_9GLOM</name>
<evidence type="ECO:0000256" key="5">
    <source>
        <dbReference type="ARBA" id="ARBA00022777"/>
    </source>
</evidence>
<evidence type="ECO:0000256" key="3">
    <source>
        <dbReference type="ARBA" id="ARBA00022679"/>
    </source>
</evidence>
<dbReference type="GO" id="GO:0004674">
    <property type="term" value="F:protein serine/threonine kinase activity"/>
    <property type="evidence" value="ECO:0007669"/>
    <property type="project" value="UniProtKB-KW"/>
</dbReference>
<dbReference type="InterPro" id="IPR011009">
    <property type="entry name" value="Kinase-like_dom_sf"/>
</dbReference>
<protein>
    <recommendedName>
        <fullName evidence="7">Protein kinase domain-containing protein</fullName>
    </recommendedName>
</protein>
<keyword evidence="4" id="KW-0547">Nucleotide-binding</keyword>
<evidence type="ECO:0000313" key="9">
    <source>
        <dbReference type="Proteomes" id="UP000266673"/>
    </source>
</evidence>
<proteinExistence type="inferred from homology"/>
<comment type="caution">
    <text evidence="8">The sequence shown here is derived from an EMBL/GenBank/DDBJ whole genome shotgun (WGS) entry which is preliminary data.</text>
</comment>
<dbReference type="Pfam" id="PF07714">
    <property type="entry name" value="PK_Tyr_Ser-Thr"/>
    <property type="match status" value="1"/>
</dbReference>
<reference evidence="8 9" key="1">
    <citation type="submission" date="2018-06" db="EMBL/GenBank/DDBJ databases">
        <title>Comparative genomics reveals the genomic features of Rhizophagus irregularis, R. cerebriforme, R. diaphanum and Gigaspora rosea, and their symbiotic lifestyle signature.</title>
        <authorList>
            <person name="Morin E."/>
            <person name="San Clemente H."/>
            <person name="Chen E.C.H."/>
            <person name="De La Providencia I."/>
            <person name="Hainaut M."/>
            <person name="Kuo A."/>
            <person name="Kohler A."/>
            <person name="Murat C."/>
            <person name="Tang N."/>
            <person name="Roy S."/>
            <person name="Loubradou J."/>
            <person name="Henrissat B."/>
            <person name="Grigoriev I.V."/>
            <person name="Corradi N."/>
            <person name="Roux C."/>
            <person name="Martin F.M."/>
        </authorList>
    </citation>
    <scope>NUCLEOTIDE SEQUENCE [LARGE SCALE GENOMIC DNA]</scope>
    <source>
        <strain evidence="8 9">DAOM 194757</strain>
    </source>
</reference>
<organism evidence="8 9">
    <name type="scientific">Gigaspora rosea</name>
    <dbReference type="NCBI Taxonomy" id="44941"/>
    <lineage>
        <taxon>Eukaryota</taxon>
        <taxon>Fungi</taxon>
        <taxon>Fungi incertae sedis</taxon>
        <taxon>Mucoromycota</taxon>
        <taxon>Glomeromycotina</taxon>
        <taxon>Glomeromycetes</taxon>
        <taxon>Diversisporales</taxon>
        <taxon>Gigasporaceae</taxon>
        <taxon>Gigaspora</taxon>
    </lineage>
</organism>
<dbReference type="InterPro" id="IPR000719">
    <property type="entry name" value="Prot_kinase_dom"/>
</dbReference>
<keyword evidence="3" id="KW-0808">Transferase</keyword>
<dbReference type="PANTHER" id="PTHR46485">
    <property type="entry name" value="LIM DOMAIN KINASE 1"/>
    <property type="match status" value="1"/>
</dbReference>
<dbReference type="AlphaFoldDB" id="A0A397VQZ6"/>
<dbReference type="PROSITE" id="PS50011">
    <property type="entry name" value="PROTEIN_KINASE_DOM"/>
    <property type="match status" value="1"/>
</dbReference>
<keyword evidence="5" id="KW-0418">Kinase</keyword>
<dbReference type="SUPFAM" id="SSF56112">
    <property type="entry name" value="Protein kinase-like (PK-like)"/>
    <property type="match status" value="1"/>
</dbReference>
<evidence type="ECO:0000256" key="1">
    <source>
        <dbReference type="ARBA" id="ARBA00005843"/>
    </source>
</evidence>
<dbReference type="OrthoDB" id="10261027at2759"/>
<keyword evidence="6" id="KW-0067">ATP-binding</keyword>